<feature type="transmembrane region" description="Helical" evidence="1">
    <location>
        <begin position="154"/>
        <end position="177"/>
    </location>
</feature>
<reference evidence="2" key="1">
    <citation type="submission" date="2023-11" db="EMBL/GenBank/DDBJ databases">
        <title>Scrofimicrobium hongkongense sp. nov., isolated from a patient with peritonitis.</title>
        <authorList>
            <person name="Lao H.Y."/>
            <person name="Wong A.Y.P."/>
            <person name="Ng T.L."/>
            <person name="Wong R.Y.L."/>
            <person name="Yau M.C.Y."/>
            <person name="Lam J.Y.W."/>
            <person name="Siu G.K.H."/>
        </authorList>
    </citation>
    <scope>NUCLEOTIDE SEQUENCE</scope>
    <source>
        <strain evidence="2">R131</strain>
    </source>
</reference>
<feature type="transmembrane region" description="Helical" evidence="1">
    <location>
        <begin position="233"/>
        <end position="254"/>
    </location>
</feature>
<organism evidence="2">
    <name type="scientific">Scrofimicrobium appendicitidis</name>
    <dbReference type="NCBI Taxonomy" id="3079930"/>
    <lineage>
        <taxon>Bacteria</taxon>
        <taxon>Bacillati</taxon>
        <taxon>Actinomycetota</taxon>
        <taxon>Actinomycetes</taxon>
        <taxon>Actinomycetales</taxon>
        <taxon>Actinomycetaceae</taxon>
        <taxon>Scrofimicrobium</taxon>
    </lineage>
</organism>
<dbReference type="EMBL" id="CP138335">
    <property type="protein sequence ID" value="XBW08956.1"/>
    <property type="molecule type" value="Genomic_DNA"/>
</dbReference>
<keyword evidence="1" id="KW-0472">Membrane</keyword>
<dbReference type="GO" id="GO:0005886">
    <property type="term" value="C:plasma membrane"/>
    <property type="evidence" value="ECO:0007669"/>
    <property type="project" value="UniProtKB-SubCell"/>
</dbReference>
<accession>A0AAU7VBR4</accession>
<dbReference type="AlphaFoldDB" id="A0AAU7VBR4"/>
<feature type="transmembrane region" description="Helical" evidence="1">
    <location>
        <begin position="72"/>
        <end position="90"/>
    </location>
</feature>
<feature type="transmembrane region" description="Helical" evidence="1">
    <location>
        <begin position="121"/>
        <end position="142"/>
    </location>
</feature>
<dbReference type="RefSeq" id="WP_350259157.1">
    <property type="nucleotide sequence ID" value="NZ_CP138335.1"/>
</dbReference>
<name>A0AAU7VBR4_9ACTO</name>
<keyword evidence="1" id="KW-0812">Transmembrane</keyword>
<sequence length="261" mass="27489">MPIYRGMMVDGWRSFLAWLVGFAALILLYLPLYPSMSSPELVSLLDSLPKQLVQTIGYDQISTGAGYTQSTFFGLMGFLLLTVAAIAWAASVTGGAEESGELELTLAHGVSRVQYGMESSLALLSRLVLIGVLAGILIWLVGGPAGLELEAGNLAAVVLAWVGLGLIAGAGAFFVGLASGRRTWAIGAGAAVGVVGYLLQALAKNSESLEWMKYLSPYDWAFSQQPLSNGFDWGGLALLWGLSALLIVGGVFVLSRRDILG</sequence>
<feature type="transmembrane region" description="Helical" evidence="1">
    <location>
        <begin position="12"/>
        <end position="32"/>
    </location>
</feature>
<evidence type="ECO:0000256" key="1">
    <source>
        <dbReference type="SAM" id="Phobius"/>
    </source>
</evidence>
<proteinExistence type="predicted"/>
<dbReference type="KEGG" id="sapp:SAC06_05280"/>
<protein>
    <submittedName>
        <fullName evidence="2">ABC transporter permease subunit</fullName>
    </submittedName>
</protein>
<keyword evidence="1" id="KW-1133">Transmembrane helix</keyword>
<dbReference type="GO" id="GO:0140359">
    <property type="term" value="F:ABC-type transporter activity"/>
    <property type="evidence" value="ECO:0007669"/>
    <property type="project" value="InterPro"/>
</dbReference>
<feature type="transmembrane region" description="Helical" evidence="1">
    <location>
        <begin position="184"/>
        <end position="203"/>
    </location>
</feature>
<gene>
    <name evidence="2" type="ORF">SAC06_05280</name>
</gene>
<evidence type="ECO:0000313" key="2">
    <source>
        <dbReference type="EMBL" id="XBW08956.1"/>
    </source>
</evidence>